<proteinExistence type="predicted"/>
<feature type="compositionally biased region" description="Low complexity" evidence="1">
    <location>
        <begin position="437"/>
        <end position="448"/>
    </location>
</feature>
<evidence type="ECO:0008006" key="4">
    <source>
        <dbReference type="Google" id="ProtNLM"/>
    </source>
</evidence>
<feature type="region of interest" description="Disordered" evidence="1">
    <location>
        <begin position="600"/>
        <end position="685"/>
    </location>
</feature>
<organism evidence="2 3">
    <name type="scientific">Tanacetum coccineum</name>
    <dbReference type="NCBI Taxonomy" id="301880"/>
    <lineage>
        <taxon>Eukaryota</taxon>
        <taxon>Viridiplantae</taxon>
        <taxon>Streptophyta</taxon>
        <taxon>Embryophyta</taxon>
        <taxon>Tracheophyta</taxon>
        <taxon>Spermatophyta</taxon>
        <taxon>Magnoliopsida</taxon>
        <taxon>eudicotyledons</taxon>
        <taxon>Gunneridae</taxon>
        <taxon>Pentapetalae</taxon>
        <taxon>asterids</taxon>
        <taxon>campanulids</taxon>
        <taxon>Asterales</taxon>
        <taxon>Asteraceae</taxon>
        <taxon>Asteroideae</taxon>
        <taxon>Anthemideae</taxon>
        <taxon>Anthemidinae</taxon>
        <taxon>Tanacetum</taxon>
    </lineage>
</organism>
<feature type="region of interest" description="Disordered" evidence="1">
    <location>
        <begin position="104"/>
        <end position="126"/>
    </location>
</feature>
<gene>
    <name evidence="2" type="ORF">Tco_0681198</name>
</gene>
<dbReference type="EMBL" id="BQNB010009663">
    <property type="protein sequence ID" value="GJS66634.1"/>
    <property type="molecule type" value="Genomic_DNA"/>
</dbReference>
<keyword evidence="3" id="KW-1185">Reference proteome</keyword>
<accession>A0ABQ4XMM9</accession>
<evidence type="ECO:0000313" key="3">
    <source>
        <dbReference type="Proteomes" id="UP001151760"/>
    </source>
</evidence>
<feature type="compositionally biased region" description="Polar residues" evidence="1">
    <location>
        <begin position="622"/>
        <end position="644"/>
    </location>
</feature>
<feature type="compositionally biased region" description="Basic residues" evidence="1">
    <location>
        <begin position="111"/>
        <end position="123"/>
    </location>
</feature>
<dbReference type="Pfam" id="PF14223">
    <property type="entry name" value="Retrotran_gag_2"/>
    <property type="match status" value="1"/>
</dbReference>
<feature type="compositionally biased region" description="Basic and acidic residues" evidence="1">
    <location>
        <begin position="78"/>
        <end position="89"/>
    </location>
</feature>
<comment type="caution">
    <text evidence="2">The sequence shown here is derived from an EMBL/GenBank/DDBJ whole genome shotgun (WGS) entry which is preliminary data.</text>
</comment>
<protein>
    <recommendedName>
        <fullName evidence="4">Retrotransposon gag domain-containing protein</fullName>
    </recommendedName>
</protein>
<feature type="compositionally biased region" description="Polar residues" evidence="1">
    <location>
        <begin position="656"/>
        <end position="668"/>
    </location>
</feature>
<dbReference type="Proteomes" id="UP001151760">
    <property type="component" value="Unassembled WGS sequence"/>
</dbReference>
<feature type="region of interest" description="Disordered" evidence="1">
    <location>
        <begin position="78"/>
        <end position="97"/>
    </location>
</feature>
<feature type="region of interest" description="Disordered" evidence="1">
    <location>
        <begin position="418"/>
        <end position="457"/>
    </location>
</feature>
<reference evidence="2" key="2">
    <citation type="submission" date="2022-01" db="EMBL/GenBank/DDBJ databases">
        <authorList>
            <person name="Yamashiro T."/>
            <person name="Shiraishi A."/>
            <person name="Satake H."/>
            <person name="Nakayama K."/>
        </authorList>
    </citation>
    <scope>NUCLEOTIDE SEQUENCE</scope>
</reference>
<name>A0ABQ4XMM9_9ASTR</name>
<feature type="compositionally biased region" description="Basic and acidic residues" evidence="1">
    <location>
        <begin position="670"/>
        <end position="685"/>
    </location>
</feature>
<sequence length="685" mass="78842">MSEDKASKKIDWNDPSVIRYHALKMKPKTIAQARRNMIKYLKNQGNYKISDFKGMSYNEIRPIFEKVWDFNQHIEPMEHGSEKMKSPEKIEEEDADTQKEMKEVVKESGAKRKKSLPRKRRKVFRGDGSSKNYKVLSEMLEDFDRQDVEKLYRLVKESIHMAVREDNDPLIQEMIQDMKRYWRSVDDFPAVDELVVELMTSNNITFKASFIPYKESSAAGTDNRPPMFVESDYESWKIRIERYIHGKPLGKLIWRSIQNGPTPHPQITVTEGEGDAATQVTTDKRDEEFTKIENNKELADIQATNILSQGLPRHVFNILNQTRTGKEIWDNVELLMKGSGKSLQQQKEELFDEYERFRAIGNESIHDYFVRFHKLINDMKITQLNIPTHQMNTKFVNNLPPYWANIVDPLAYLASTTHHHTPTQTTNPPPAQYGPLTSSTPQQVPQSSNELCWTSSNSRSHATVHDGRIVTENRSKDSPGNNFNDAEAKHSLLMRITSSLYSPPLAISTYQHFEMHPGRTPNSDCLSRILMKINDSVSSVPLDSDVQDVPTEYLQMPPGRTCYSEKVWIYTMFEKRQSALPPGMYAINPKYIPPQRRVNRAVPTPLPKNQQITFKKPPRPSNRPTQKTVVQQNKKPNVPVNLSTGVKPATGASKPMSKSDTWNHSTLPAKSDKARRVEDHHRNLK</sequence>
<evidence type="ECO:0000313" key="2">
    <source>
        <dbReference type="EMBL" id="GJS66634.1"/>
    </source>
</evidence>
<evidence type="ECO:0000256" key="1">
    <source>
        <dbReference type="SAM" id="MobiDB-lite"/>
    </source>
</evidence>
<reference evidence="2" key="1">
    <citation type="journal article" date="2022" name="Int. J. Mol. Sci.">
        <title>Draft Genome of Tanacetum Coccineum: Genomic Comparison of Closely Related Tanacetum-Family Plants.</title>
        <authorList>
            <person name="Yamashiro T."/>
            <person name="Shiraishi A."/>
            <person name="Nakayama K."/>
            <person name="Satake H."/>
        </authorList>
    </citation>
    <scope>NUCLEOTIDE SEQUENCE</scope>
</reference>